<evidence type="ECO:0000256" key="1">
    <source>
        <dbReference type="SAM" id="SignalP"/>
    </source>
</evidence>
<dbReference type="EMBL" id="JAASRN010000001">
    <property type="protein sequence ID" value="NIK72923.1"/>
    <property type="molecule type" value="Genomic_DNA"/>
</dbReference>
<dbReference type="PROSITE" id="PS50093">
    <property type="entry name" value="PKD"/>
    <property type="match status" value="1"/>
</dbReference>
<dbReference type="InterPro" id="IPR057708">
    <property type="entry name" value="DUF7948"/>
</dbReference>
<accession>A0A846MMZ6</accession>
<evidence type="ECO:0000313" key="4">
    <source>
        <dbReference type="Proteomes" id="UP000537126"/>
    </source>
</evidence>
<dbReference type="Pfam" id="PF25778">
    <property type="entry name" value="DUF7948"/>
    <property type="match status" value="1"/>
</dbReference>
<feature type="domain" description="PKD" evidence="2">
    <location>
        <begin position="935"/>
        <end position="998"/>
    </location>
</feature>
<evidence type="ECO:0000313" key="3">
    <source>
        <dbReference type="EMBL" id="NIK72923.1"/>
    </source>
</evidence>
<dbReference type="AlphaFoldDB" id="A0A846MMZ6"/>
<comment type="caution">
    <text evidence="3">The sequence shown here is derived from an EMBL/GenBank/DDBJ whole genome shotgun (WGS) entry which is preliminary data.</text>
</comment>
<sequence>MSVYLRLLACLLLIVKSLPGQTQDASRPAFVRNLGQWPAPVLYRAELSGGFLFVYADSLQFSWYDAAFLASLKHSKQHGQLAPQQAMRVHSYVIRFKGANHTQPSCAPDSRQLPVKYYLSASDPTGTTSVQRIESSACAVLHFTNLYDRIDLRLFINEEGHVKYEFWVHPGANPNDIRLEYAYTQGLRITEQGHLAIKTIFGEVLELAPVVYQIKGERKQKIKARYALKKNTLKFLLEDYDPTATVVIDPELVFSTYSGAVSDNWGNTATFDEEGYLYSGGTAYGRNFPNPPGIFTIGPGGTSANFPLITDVVIFKYNPTGTRLEYIVLIGGSGSEVPHSLVVDNNRDLVILGTTSSTNFPTTDGSSFHGGVPVNSVLGNSYANGSDIFVMKLAFDGSLKASTLIGGTDNDGIKLYQAGTFIHNYGDEFRGDIYADANNNLYIASTTRSSTIAGVSGSLSGTQDGLLLKLNANLQLIWGRYIGGSGVDLALSVREAPNGDLYVGGGTNSPNLPNTANAYLSAPQGSDDGFVARFSPDGTWLQTTYLGTSAADMVFFVDTDAEGKVYAFGQTYGNYPISPGVYAVPNSGQFIHKLEADLRSSIWSTTVGSGDGAPDISLTAFSVVTENNCGNIYFAGWGGAINRAVNGGINNNASSDTRNLPTTFDAFRRTTVNGNDFYIAVLEKDAKSLLYATFFGEDSPNERGDHVDGGTSRFSKSGTIYHAVCASCGGTNGFPVTEGAWSANNNSYNCNNAVFKFTLDLEAAFEIKNPNLGFSVVNSGERVCARRLFFDYKAIGAETFVWDIYDNLGNKIFSQSSEADFFYEFTKEGVYTVNLTVINFSSCAKVARASQTFQIAFPPFTVSDDVSICYGDTVQLQAAGADTYEWAPAGSLSDPFVSNPLAFPTQTTTYYVLMRDRAGCEYRDSVRVTVLPFEPVSIEVETVPSCAATNGIRLKAVGGLESYTYEWHMGDGTVLEGATPEVYFYTKGGTYDVVLLVNTGDCIAKLKQQVQIEEKPLPPNVITPNGDGINDVLVLPETGSQLRVVNRWGKTVYESTDYRNDWGGDSLPSGVYFFHVVTPSGRDCRGWLHLLR</sequence>
<dbReference type="SUPFAM" id="SSF49299">
    <property type="entry name" value="PKD domain"/>
    <property type="match status" value="2"/>
</dbReference>
<dbReference type="InterPro" id="IPR052918">
    <property type="entry name" value="Motility_Chemotaxis_Reg"/>
</dbReference>
<dbReference type="Pfam" id="PF18911">
    <property type="entry name" value="PKD_4"/>
    <property type="match status" value="1"/>
</dbReference>
<organism evidence="3 4">
    <name type="scientific">Thermonema lapsum</name>
    <dbReference type="NCBI Taxonomy" id="28195"/>
    <lineage>
        <taxon>Bacteria</taxon>
        <taxon>Pseudomonadati</taxon>
        <taxon>Bacteroidota</taxon>
        <taxon>Cytophagia</taxon>
        <taxon>Cytophagales</taxon>
        <taxon>Thermonemataceae</taxon>
        <taxon>Thermonema</taxon>
    </lineage>
</organism>
<feature type="chain" id="PRO_5032974936" evidence="1">
    <location>
        <begin position="23"/>
        <end position="1092"/>
    </location>
</feature>
<dbReference type="Gene3D" id="2.80.10.50">
    <property type="match status" value="1"/>
</dbReference>
<reference evidence="3 4" key="1">
    <citation type="submission" date="2020-03" db="EMBL/GenBank/DDBJ databases">
        <title>Genomic Encyclopedia of Type Strains, Phase IV (KMG-IV): sequencing the most valuable type-strain genomes for metagenomic binning, comparative biology and taxonomic classification.</title>
        <authorList>
            <person name="Goeker M."/>
        </authorList>
    </citation>
    <scope>NUCLEOTIDE SEQUENCE [LARGE SCALE GENOMIC DNA]</scope>
    <source>
        <strain evidence="3 4">DSM 5718</strain>
    </source>
</reference>
<dbReference type="Gene3D" id="2.60.40.10">
    <property type="entry name" value="Immunoglobulins"/>
    <property type="match status" value="2"/>
</dbReference>
<dbReference type="InterPro" id="IPR000601">
    <property type="entry name" value="PKD_dom"/>
</dbReference>
<evidence type="ECO:0000259" key="2">
    <source>
        <dbReference type="PROSITE" id="PS50093"/>
    </source>
</evidence>
<dbReference type="PANTHER" id="PTHR35580:SF1">
    <property type="entry name" value="PHYTASE-LIKE DOMAIN-CONTAINING PROTEIN"/>
    <property type="match status" value="1"/>
</dbReference>
<dbReference type="InterPro" id="IPR022409">
    <property type="entry name" value="PKD/Chitinase_dom"/>
</dbReference>
<keyword evidence="4" id="KW-1185">Reference proteome</keyword>
<protein>
    <submittedName>
        <fullName evidence="3">Gliding motility-associated-like protein</fullName>
    </submittedName>
</protein>
<feature type="signal peptide" evidence="1">
    <location>
        <begin position="1"/>
        <end position="22"/>
    </location>
</feature>
<gene>
    <name evidence="3" type="ORF">FHS56_000409</name>
</gene>
<name>A0A846MMZ6_9BACT</name>
<dbReference type="InterPro" id="IPR013783">
    <property type="entry name" value="Ig-like_fold"/>
</dbReference>
<dbReference type="RefSeq" id="WP_166918213.1">
    <property type="nucleotide sequence ID" value="NZ_JAASRN010000001.1"/>
</dbReference>
<dbReference type="InterPro" id="IPR035986">
    <property type="entry name" value="PKD_dom_sf"/>
</dbReference>
<dbReference type="Pfam" id="PF13585">
    <property type="entry name" value="CHU_C"/>
    <property type="match status" value="1"/>
</dbReference>
<proteinExistence type="predicted"/>
<keyword evidence="1" id="KW-0732">Signal</keyword>
<dbReference type="SMART" id="SM00089">
    <property type="entry name" value="PKD"/>
    <property type="match status" value="2"/>
</dbReference>
<dbReference type="PANTHER" id="PTHR35580">
    <property type="entry name" value="CELL SURFACE GLYCOPROTEIN (S-LAYER PROTEIN)-LIKE PROTEIN"/>
    <property type="match status" value="1"/>
</dbReference>
<dbReference type="Proteomes" id="UP000537126">
    <property type="component" value="Unassembled WGS sequence"/>
</dbReference>